<organism evidence="1 2">
    <name type="scientific">Delftia acidovorans</name>
    <name type="common">Pseudomonas acidovorans</name>
    <name type="synonym">Comamonas acidovorans</name>
    <dbReference type="NCBI Taxonomy" id="80866"/>
    <lineage>
        <taxon>Bacteria</taxon>
        <taxon>Pseudomonadati</taxon>
        <taxon>Pseudomonadota</taxon>
        <taxon>Betaproteobacteria</taxon>
        <taxon>Burkholderiales</taxon>
        <taxon>Comamonadaceae</taxon>
        <taxon>Delftia</taxon>
    </lineage>
</organism>
<dbReference type="Proteomes" id="UP001287445">
    <property type="component" value="Unassembled WGS sequence"/>
</dbReference>
<comment type="caution">
    <text evidence="1">The sequence shown here is derived from an EMBL/GenBank/DDBJ whole genome shotgun (WGS) entry which is preliminary data.</text>
</comment>
<proteinExistence type="predicted"/>
<dbReference type="AlphaFoldDB" id="A0AAJ2R1L0"/>
<dbReference type="RefSeq" id="WP_319073516.1">
    <property type="nucleotide sequence ID" value="NZ_JAWWMZ010000003.1"/>
</dbReference>
<evidence type="ECO:0000313" key="1">
    <source>
        <dbReference type="EMBL" id="MDX4953994.1"/>
    </source>
</evidence>
<evidence type="ECO:0000313" key="2">
    <source>
        <dbReference type="Proteomes" id="UP001287445"/>
    </source>
</evidence>
<reference evidence="1" key="1">
    <citation type="submission" date="2023-11" db="EMBL/GenBank/DDBJ databases">
        <title>Identification and selenium tolerance of Delftia acidovorans R3-25.</title>
        <authorList>
            <person name="Zhang S."/>
            <person name="Liu Y."/>
            <person name="Guo Y."/>
        </authorList>
    </citation>
    <scope>NUCLEOTIDE SEQUENCE</scope>
    <source>
        <strain evidence="1">R3-25</strain>
    </source>
</reference>
<accession>A0AAJ2R1L0</accession>
<protein>
    <submittedName>
        <fullName evidence="1">Uncharacterized protein</fullName>
    </submittedName>
</protein>
<gene>
    <name evidence="1" type="ORF">SGN30_11290</name>
</gene>
<name>A0AAJ2R1L0_DELAC</name>
<dbReference type="EMBL" id="JAWWMZ010000003">
    <property type="protein sequence ID" value="MDX4953994.1"/>
    <property type="molecule type" value="Genomic_DNA"/>
</dbReference>
<sequence length="632" mass="67162">MARIELIFHRPPAAGSPSQMVFGNEDDSDPGSTQDAVARMAIRLPGTSVVIGALRRKAAGAGIRLPGARMALGAAYQTRTDRPAVGGTLSGFEEAPLAQGGLVSVYQQAAIADRVTQIRGWRALHAGAATVQRWQDSARLRLTTRQGMGFAMDVGGLTAQAWQEGMRVRLATRQGLANALAGQAVVLQRFQEGIILRRAMRQAFSDGLCEGAWHASSMGDARVLGIVMGGARHQDAMAPLPGVTPGRPVDPPKPPPCYRPPPGGAVELAFSSVWSESSELVFICCRPGPDPQPPRYVIPQLKVYMTVHTMEAALLPGMEAVALSDVTIASDDDGFGWSFSANGSEHLLDQLAPSGGLPARLRVVVDGIDFVFVVQSLSRTRSFGNHRVAVQGVSATALLSSPYMPEQTWLNTAPATAQQLIRNALEFTGVQLDWKVSDWLVPAGAWSHRGTPLSAVMRVAASIGAVVSSHRTQERLIVAPRFAHLPWKWADATPDVRMPADVIVTDELRPEPRAAYNAIYVSGQAGGILGHVRRAGTAGNSLAPQVTDALITEAVAARQRGEAVLGASGNKLVQSITMPLLSGGTAPGLIRPGQLIEVVDTDESWRGLVRGTRLSAAMPVVRQQITVERATV</sequence>